<evidence type="ECO:0000313" key="1">
    <source>
        <dbReference type="EMBL" id="MFD0727647.1"/>
    </source>
</evidence>
<protein>
    <submittedName>
        <fullName evidence="1">DUF1365 domain-containing protein</fullName>
    </submittedName>
</protein>
<comment type="caution">
    <text evidence="1">The sequence shown here is derived from an EMBL/GenBank/DDBJ whole genome shotgun (WGS) entry which is preliminary data.</text>
</comment>
<keyword evidence="2" id="KW-1185">Reference proteome</keyword>
<dbReference type="InterPro" id="IPR010775">
    <property type="entry name" value="DUF1365"/>
</dbReference>
<dbReference type="EMBL" id="JBHTIF010000007">
    <property type="protein sequence ID" value="MFD0727647.1"/>
    <property type="molecule type" value="Genomic_DNA"/>
</dbReference>
<sequence length="264" mass="30751">MTAPALRSAVYEGVVRHRRHAPRAHAFRYRMAQLYLDLDELPQLFRDRPLWSVDRRNVAEFRRSDYLGDYLGDPALPLADAVRRQAARVLGREPTGPIRLLTHLRYFGYVFNPVSFYYCFRPDGETLDAIVAEITNTPWAERHAYVLPVDGAQASGRALRWTFAKRFHVSPFMAMDHDYDWRFTVPGDDLRVHMDVMRDGERSFDATLGLQRRPLDATSLRRVLWRYPLMTAQVMGAIHWHALRLWLKRVPVHDHPSLSSRSPS</sequence>
<dbReference type="RefSeq" id="WP_386826506.1">
    <property type="nucleotide sequence ID" value="NZ_JBHTIF010000007.1"/>
</dbReference>
<dbReference type="Pfam" id="PF07103">
    <property type="entry name" value="DUF1365"/>
    <property type="match status" value="1"/>
</dbReference>
<proteinExistence type="predicted"/>
<dbReference type="Proteomes" id="UP001597110">
    <property type="component" value="Unassembled WGS sequence"/>
</dbReference>
<organism evidence="1 2">
    <name type="scientific">Lysobacter brunescens</name>
    <dbReference type="NCBI Taxonomy" id="262323"/>
    <lineage>
        <taxon>Bacteria</taxon>
        <taxon>Pseudomonadati</taxon>
        <taxon>Pseudomonadota</taxon>
        <taxon>Gammaproteobacteria</taxon>
        <taxon>Lysobacterales</taxon>
        <taxon>Lysobacteraceae</taxon>
        <taxon>Lysobacter</taxon>
    </lineage>
</organism>
<dbReference type="PANTHER" id="PTHR33973">
    <property type="entry name" value="OS07G0153300 PROTEIN"/>
    <property type="match status" value="1"/>
</dbReference>
<name>A0ABW2YIS0_9GAMM</name>
<evidence type="ECO:0000313" key="2">
    <source>
        <dbReference type="Proteomes" id="UP001597110"/>
    </source>
</evidence>
<reference evidence="2" key="1">
    <citation type="journal article" date="2019" name="Int. J. Syst. Evol. Microbiol.">
        <title>The Global Catalogue of Microorganisms (GCM) 10K type strain sequencing project: providing services to taxonomists for standard genome sequencing and annotation.</title>
        <authorList>
            <consortium name="The Broad Institute Genomics Platform"/>
            <consortium name="The Broad Institute Genome Sequencing Center for Infectious Disease"/>
            <person name="Wu L."/>
            <person name="Ma J."/>
        </authorList>
    </citation>
    <scope>NUCLEOTIDE SEQUENCE [LARGE SCALE GENOMIC DNA]</scope>
    <source>
        <strain evidence="2">CCUG 55585</strain>
    </source>
</reference>
<accession>A0ABW2YIS0</accession>
<gene>
    <name evidence="1" type="ORF">ACFQ0E_18800</name>
</gene>
<dbReference type="PANTHER" id="PTHR33973:SF4">
    <property type="entry name" value="OS07G0153300 PROTEIN"/>
    <property type="match status" value="1"/>
</dbReference>